<reference evidence="3" key="1">
    <citation type="submission" date="2020-07" db="EMBL/GenBank/DDBJ databases">
        <authorList>
            <person name="Partida-Martinez L."/>
            <person name="Huntemann M."/>
            <person name="Clum A."/>
            <person name="Wang J."/>
            <person name="Palaniappan K."/>
            <person name="Ritter S."/>
            <person name="Chen I.-M."/>
            <person name="Stamatis D."/>
            <person name="Reddy T."/>
            <person name="O'Malley R."/>
            <person name="Daum C."/>
            <person name="Shapiro N."/>
            <person name="Ivanova N."/>
            <person name="Kyrpides N."/>
            <person name="Woyke T."/>
        </authorList>
    </citation>
    <scope>NUCLEOTIDE SEQUENCE [LARGE SCALE GENOMIC DNA]</scope>
    <source>
        <strain evidence="3">AT2.8</strain>
    </source>
</reference>
<sequence>MLNRREFNRVKLDKPILATLELITRSFSNDLSLNDVVYVHVVDISAGGLRFISKVELFVNFLANYKIHLTLNNNDLVFLGKIIRKTKIKNSYYEYGIRFEFDLVI</sequence>
<gene>
    <name evidence="2" type="ORF">F4694_002562</name>
</gene>
<feature type="domain" description="PilZ" evidence="1">
    <location>
        <begin position="4"/>
        <end position="100"/>
    </location>
</feature>
<evidence type="ECO:0000313" key="3">
    <source>
        <dbReference type="Proteomes" id="UP000548423"/>
    </source>
</evidence>
<evidence type="ECO:0000313" key="2">
    <source>
        <dbReference type="EMBL" id="NYE05787.1"/>
    </source>
</evidence>
<organism evidence="2 3">
    <name type="scientific">Neobacillus niacini</name>
    <dbReference type="NCBI Taxonomy" id="86668"/>
    <lineage>
        <taxon>Bacteria</taxon>
        <taxon>Bacillati</taxon>
        <taxon>Bacillota</taxon>
        <taxon>Bacilli</taxon>
        <taxon>Bacillales</taxon>
        <taxon>Bacillaceae</taxon>
        <taxon>Neobacillus</taxon>
    </lineage>
</organism>
<name>A0A852TDK7_9BACI</name>
<protein>
    <recommendedName>
        <fullName evidence="1">PilZ domain-containing protein</fullName>
    </recommendedName>
</protein>
<accession>A0A852TDK7</accession>
<proteinExistence type="predicted"/>
<reference evidence="3" key="2">
    <citation type="submission" date="2020-08" db="EMBL/GenBank/DDBJ databases">
        <title>The Agave Microbiome: Exploring the role of microbial communities in plant adaptations to desert environments.</title>
        <authorList>
            <person name="Partida-Martinez L.P."/>
        </authorList>
    </citation>
    <scope>NUCLEOTIDE SEQUENCE [LARGE SCALE GENOMIC DNA]</scope>
    <source>
        <strain evidence="3">AT2.8</strain>
    </source>
</reference>
<dbReference type="GO" id="GO:0035438">
    <property type="term" value="F:cyclic-di-GMP binding"/>
    <property type="evidence" value="ECO:0007669"/>
    <property type="project" value="InterPro"/>
</dbReference>
<dbReference type="AlphaFoldDB" id="A0A852TDK7"/>
<evidence type="ECO:0000259" key="1">
    <source>
        <dbReference type="Pfam" id="PF07238"/>
    </source>
</evidence>
<dbReference type="EMBL" id="JACCBX010000005">
    <property type="protein sequence ID" value="NYE05787.1"/>
    <property type="molecule type" value="Genomic_DNA"/>
</dbReference>
<dbReference type="InterPro" id="IPR009875">
    <property type="entry name" value="PilZ_domain"/>
</dbReference>
<dbReference type="Pfam" id="PF07238">
    <property type="entry name" value="PilZ"/>
    <property type="match status" value="1"/>
</dbReference>
<dbReference type="Gene3D" id="2.40.10.220">
    <property type="entry name" value="predicted glycosyltransferase like domains"/>
    <property type="match status" value="1"/>
</dbReference>
<comment type="caution">
    <text evidence="2">The sequence shown here is derived from an EMBL/GenBank/DDBJ whole genome shotgun (WGS) entry which is preliminary data.</text>
</comment>
<dbReference type="Proteomes" id="UP000548423">
    <property type="component" value="Unassembled WGS sequence"/>
</dbReference>